<dbReference type="Proteomes" id="UP000256862">
    <property type="component" value="Chromosome CO2235"/>
</dbReference>
<dbReference type="AlphaFoldDB" id="A0A375FRF4"/>
<accession>A0A375FRF4</accession>
<gene>
    <name evidence="2" type="ORF">CO2235_150006</name>
    <name evidence="1" type="ORF">CO2235_U600109</name>
</gene>
<organism evidence="1 3">
    <name type="scientific">Cupriavidus oxalaticus</name>
    <dbReference type="NCBI Taxonomy" id="96344"/>
    <lineage>
        <taxon>Bacteria</taxon>
        <taxon>Pseudomonadati</taxon>
        <taxon>Pseudomonadota</taxon>
        <taxon>Betaproteobacteria</taxon>
        <taxon>Burkholderiales</taxon>
        <taxon>Burkholderiaceae</taxon>
        <taxon>Cupriavidus</taxon>
    </lineage>
</organism>
<reference evidence="1 3" key="1">
    <citation type="submission" date="2018-01" db="EMBL/GenBank/DDBJ databases">
        <authorList>
            <person name="Clerissi C."/>
        </authorList>
    </citation>
    <scope>NUCLEOTIDE SEQUENCE</scope>
    <source>
        <strain evidence="1">Cupriavidus oxalaticus LMG 2235</strain>
    </source>
</reference>
<dbReference type="EMBL" id="OGUS01000066">
    <property type="protein sequence ID" value="SPC06664.1"/>
    <property type="molecule type" value="Genomic_DNA"/>
</dbReference>
<evidence type="ECO:0000313" key="1">
    <source>
        <dbReference type="EMBL" id="SPC06664.1"/>
    </source>
</evidence>
<comment type="caution">
    <text evidence="1">The sequence shown here is derived from an EMBL/GenBank/DDBJ whole genome shotgun (WGS) entry which is preliminary data.</text>
</comment>
<proteinExistence type="predicted"/>
<protein>
    <submittedName>
        <fullName evidence="1">Uncharacterized protein</fullName>
    </submittedName>
</protein>
<sequence length="79" mass="8710">MPGVARNAYANWTGCIPSKKQYPSDCHSTEKHSCVTHAAGTLGSPASCSLCSWQFNWQRPRTPVPAAATRWKAAARRRH</sequence>
<evidence type="ECO:0000313" key="2">
    <source>
        <dbReference type="EMBL" id="SPC12351.1"/>
    </source>
</evidence>
<dbReference type="EMBL" id="OGUS01000115">
    <property type="protein sequence ID" value="SPC12351.1"/>
    <property type="molecule type" value="Genomic_DNA"/>
</dbReference>
<reference evidence="3" key="2">
    <citation type="submission" date="2018-01" db="EMBL/GenBank/DDBJ databases">
        <authorList>
            <person name="Gaut B.S."/>
            <person name="Morton B.R."/>
            <person name="Clegg M.T."/>
            <person name="Duvall M.R."/>
        </authorList>
    </citation>
    <scope>NUCLEOTIDE SEQUENCE [LARGE SCALE GENOMIC DNA]</scope>
</reference>
<name>A0A375FRF4_9BURK</name>
<evidence type="ECO:0000313" key="3">
    <source>
        <dbReference type="Proteomes" id="UP000256862"/>
    </source>
</evidence>